<evidence type="ECO:0000313" key="2">
    <source>
        <dbReference type="Proteomes" id="UP000179136"/>
    </source>
</evidence>
<protein>
    <recommendedName>
        <fullName evidence="3">HEPN domain-containing protein</fullName>
    </recommendedName>
</protein>
<accession>A0A1F6FP16</accession>
<proteinExistence type="predicted"/>
<evidence type="ECO:0008006" key="3">
    <source>
        <dbReference type="Google" id="ProtNLM"/>
    </source>
</evidence>
<name>A0A1F6FP16_9BACT</name>
<dbReference type="Gene3D" id="1.20.120.330">
    <property type="entry name" value="Nucleotidyltransferases domain 2"/>
    <property type="match status" value="1"/>
</dbReference>
<dbReference type="AlphaFoldDB" id="A0A1F6FP16"/>
<gene>
    <name evidence="1" type="ORF">A3B87_00620</name>
</gene>
<evidence type="ECO:0000313" key="1">
    <source>
        <dbReference type="EMBL" id="OGG87606.1"/>
    </source>
</evidence>
<dbReference type="EMBL" id="MFMW01000005">
    <property type="protein sequence ID" value="OGG87606.1"/>
    <property type="molecule type" value="Genomic_DNA"/>
</dbReference>
<dbReference type="Proteomes" id="UP000179136">
    <property type="component" value="Unassembled WGS sequence"/>
</dbReference>
<sequence>MKQNNLDKKIKELKSKNLAKNFQVSFSDIIKYLNRAKKELIIAHKNIKIDKNTSCVLIYQSMLKVGRCLMFSYHLRPIDGSQHKTTIEFCEVIIGEKFRQLIESFDELRKKRNKFVYDVTEVEISDSELNYYFKEAQKLIELVDKIIKHKNPQKELL</sequence>
<dbReference type="STRING" id="1798561.A3B87_00620"/>
<comment type="caution">
    <text evidence="1">The sequence shown here is derived from an EMBL/GenBank/DDBJ whole genome shotgun (WGS) entry which is preliminary data.</text>
</comment>
<reference evidence="1 2" key="1">
    <citation type="journal article" date="2016" name="Nat. Commun.">
        <title>Thousands of microbial genomes shed light on interconnected biogeochemical processes in an aquifer system.</title>
        <authorList>
            <person name="Anantharaman K."/>
            <person name="Brown C.T."/>
            <person name="Hug L.A."/>
            <person name="Sharon I."/>
            <person name="Castelle C.J."/>
            <person name="Probst A.J."/>
            <person name="Thomas B.C."/>
            <person name="Singh A."/>
            <person name="Wilkins M.J."/>
            <person name="Karaoz U."/>
            <person name="Brodie E.L."/>
            <person name="Williams K.H."/>
            <person name="Hubbard S.S."/>
            <person name="Banfield J.F."/>
        </authorList>
    </citation>
    <scope>NUCLEOTIDE SEQUENCE [LARGE SCALE GENOMIC DNA]</scope>
</reference>
<organism evidence="1 2">
    <name type="scientific">Candidatus Kuenenbacteria bacterium RIFCSPHIGHO2_02_FULL_39_13</name>
    <dbReference type="NCBI Taxonomy" id="1798561"/>
    <lineage>
        <taxon>Bacteria</taxon>
        <taxon>Candidatus Kueneniibacteriota</taxon>
    </lineage>
</organism>